<dbReference type="PANTHER" id="PTHR11352">
    <property type="entry name" value="PROLIFERATING CELL NUCLEAR ANTIGEN"/>
    <property type="match status" value="1"/>
</dbReference>
<sequence>MGRRKSTSIVKRKSSEPSNVNPNPVERSSTENPPTIDEPSQENPTTVENFSFQLYPAIRMKQAIACLCDEQFNPRGFGVIDVDDIGFEITVRDSASGAVGHLWLDANCLINFNYNKPMTAKRVNLNHIYQNLAAAAVKDTISIHHSDGSNQIVFSFGKDPSTEFSEELLELEVEYEKFPTIVYACHAELLRCPFLSMIRDYEDAPDPKRVSVDISDTTLEITTGRMKRRYGREHEITMVIIKGMGWGQKHVARFQWPDCEFLKKAALVTPVALLCITVAPPRQIMMRFHMKELGDLVYLYKSMLTLFNAHKFDELKADATRSNGNLNPVEHSSTENPPSIDEPSQEIPTTVENFSFQLYPAMRMKQAIACLCDEQFNPRGFGVIYVDDIGFEITVRDSESGAVGHLWLDATLLSNFKYNKPMSVKRVNLNHIYQNLVDAADKDTISIHHSDGSNQIVFSFGNDPPTEFSEELLELEVEYEKFPKIVYACQAVLLRDLVLAMIKDYEDAPNPKKISADILDTTFKITTGKLKWEYARKHVSTMLRIQGIGRGQKHQAWFQWPDCEFLKKASLLAPGALLCFTIAPPRQIMMRFNMRELGDLVYLYKSEITLFNAQDFDENMVARCTAKAVPLV</sequence>
<evidence type="ECO:0000256" key="1">
    <source>
        <dbReference type="SAM" id="MobiDB-lite"/>
    </source>
</evidence>
<dbReference type="InterPro" id="IPR000730">
    <property type="entry name" value="Pr_cel_nuc_antig"/>
</dbReference>
<evidence type="ECO:0000313" key="2">
    <source>
        <dbReference type="EMBL" id="KAK9682923.1"/>
    </source>
</evidence>
<feature type="compositionally biased region" description="Basic residues" evidence="1">
    <location>
        <begin position="1"/>
        <end position="12"/>
    </location>
</feature>
<comment type="caution">
    <text evidence="2">The sequence shown here is derived from an EMBL/GenBank/DDBJ whole genome shotgun (WGS) entry which is preliminary data.</text>
</comment>
<name>A0AAW1I2X6_SAPOF</name>
<feature type="compositionally biased region" description="Polar residues" evidence="1">
    <location>
        <begin position="323"/>
        <end position="337"/>
    </location>
</feature>
<dbReference type="AlphaFoldDB" id="A0AAW1I2X6"/>
<dbReference type="Proteomes" id="UP001443914">
    <property type="component" value="Unassembled WGS sequence"/>
</dbReference>
<dbReference type="GO" id="GO:0003677">
    <property type="term" value="F:DNA binding"/>
    <property type="evidence" value="ECO:0007669"/>
    <property type="project" value="InterPro"/>
</dbReference>
<dbReference type="PANTHER" id="PTHR11352:SF0">
    <property type="entry name" value="PROLIFERATING CELL NUCLEAR ANTIGEN"/>
    <property type="match status" value="1"/>
</dbReference>
<dbReference type="GO" id="GO:0006298">
    <property type="term" value="P:mismatch repair"/>
    <property type="evidence" value="ECO:0007669"/>
    <property type="project" value="TreeGrafter"/>
</dbReference>
<dbReference type="GO" id="GO:0043626">
    <property type="term" value="C:PCNA complex"/>
    <property type="evidence" value="ECO:0007669"/>
    <property type="project" value="TreeGrafter"/>
</dbReference>
<dbReference type="Gene3D" id="3.70.10.10">
    <property type="match status" value="2"/>
</dbReference>
<dbReference type="EMBL" id="JBDFQZ010000010">
    <property type="protein sequence ID" value="KAK9682923.1"/>
    <property type="molecule type" value="Genomic_DNA"/>
</dbReference>
<dbReference type="GO" id="GO:0006275">
    <property type="term" value="P:regulation of DNA replication"/>
    <property type="evidence" value="ECO:0007669"/>
    <property type="project" value="InterPro"/>
</dbReference>
<reference evidence="2" key="1">
    <citation type="submission" date="2024-03" db="EMBL/GenBank/DDBJ databases">
        <title>WGS assembly of Saponaria officinalis var. Norfolk2.</title>
        <authorList>
            <person name="Jenkins J."/>
            <person name="Shu S."/>
            <person name="Grimwood J."/>
            <person name="Barry K."/>
            <person name="Goodstein D."/>
            <person name="Schmutz J."/>
            <person name="Leebens-Mack J."/>
            <person name="Osbourn A."/>
        </authorList>
    </citation>
    <scope>NUCLEOTIDE SEQUENCE [LARGE SCALE GENOMIC DNA]</scope>
    <source>
        <strain evidence="2">JIC</strain>
    </source>
</reference>
<keyword evidence="3" id="KW-1185">Reference proteome</keyword>
<proteinExistence type="predicted"/>
<gene>
    <name evidence="2" type="ORF">RND81_10G107100</name>
</gene>
<feature type="region of interest" description="Disordered" evidence="1">
    <location>
        <begin position="323"/>
        <end position="346"/>
    </location>
</feature>
<dbReference type="GO" id="GO:0030337">
    <property type="term" value="F:DNA polymerase processivity factor activity"/>
    <property type="evidence" value="ECO:0007669"/>
    <property type="project" value="InterPro"/>
</dbReference>
<feature type="region of interest" description="Disordered" evidence="1">
    <location>
        <begin position="1"/>
        <end position="45"/>
    </location>
</feature>
<dbReference type="GO" id="GO:0019985">
    <property type="term" value="P:translesion synthesis"/>
    <property type="evidence" value="ECO:0007669"/>
    <property type="project" value="TreeGrafter"/>
</dbReference>
<evidence type="ECO:0000313" key="3">
    <source>
        <dbReference type="Proteomes" id="UP001443914"/>
    </source>
</evidence>
<organism evidence="2 3">
    <name type="scientific">Saponaria officinalis</name>
    <name type="common">Common soapwort</name>
    <name type="synonym">Lychnis saponaria</name>
    <dbReference type="NCBI Taxonomy" id="3572"/>
    <lineage>
        <taxon>Eukaryota</taxon>
        <taxon>Viridiplantae</taxon>
        <taxon>Streptophyta</taxon>
        <taxon>Embryophyta</taxon>
        <taxon>Tracheophyta</taxon>
        <taxon>Spermatophyta</taxon>
        <taxon>Magnoliopsida</taxon>
        <taxon>eudicotyledons</taxon>
        <taxon>Gunneridae</taxon>
        <taxon>Pentapetalae</taxon>
        <taxon>Caryophyllales</taxon>
        <taxon>Caryophyllaceae</taxon>
        <taxon>Caryophylleae</taxon>
        <taxon>Saponaria</taxon>
    </lineage>
</organism>
<dbReference type="GO" id="GO:0006272">
    <property type="term" value="P:leading strand elongation"/>
    <property type="evidence" value="ECO:0007669"/>
    <property type="project" value="TreeGrafter"/>
</dbReference>
<feature type="compositionally biased region" description="Polar residues" evidence="1">
    <location>
        <begin position="16"/>
        <end position="33"/>
    </location>
</feature>
<protein>
    <submittedName>
        <fullName evidence="2">Uncharacterized protein</fullName>
    </submittedName>
</protein>
<accession>A0AAW1I2X6</accession>